<feature type="compositionally biased region" description="Basic and acidic residues" evidence="1">
    <location>
        <begin position="164"/>
        <end position="173"/>
    </location>
</feature>
<feature type="compositionally biased region" description="Polar residues" evidence="1">
    <location>
        <begin position="51"/>
        <end position="60"/>
    </location>
</feature>
<dbReference type="Gene3D" id="2.70.98.10">
    <property type="match status" value="1"/>
</dbReference>
<feature type="compositionally biased region" description="Low complexity" evidence="1">
    <location>
        <begin position="249"/>
        <end position="263"/>
    </location>
</feature>
<dbReference type="Proteomes" id="UP000449906">
    <property type="component" value="Unassembled WGS sequence"/>
</dbReference>
<evidence type="ECO:0000313" key="3">
    <source>
        <dbReference type="Proteomes" id="UP000449906"/>
    </source>
</evidence>
<feature type="region of interest" description="Disordered" evidence="1">
    <location>
        <begin position="1"/>
        <end position="124"/>
    </location>
</feature>
<dbReference type="InterPro" id="IPR011013">
    <property type="entry name" value="Gal_mutarotase_sf_dom"/>
</dbReference>
<dbReference type="EMBL" id="WBVM01000005">
    <property type="protein sequence ID" value="KAB2807612.1"/>
    <property type="molecule type" value="Genomic_DNA"/>
</dbReference>
<feature type="region of interest" description="Disordered" evidence="1">
    <location>
        <begin position="162"/>
        <end position="186"/>
    </location>
</feature>
<feature type="region of interest" description="Disordered" evidence="1">
    <location>
        <begin position="209"/>
        <end position="305"/>
    </location>
</feature>
<dbReference type="GO" id="GO:0030246">
    <property type="term" value="F:carbohydrate binding"/>
    <property type="evidence" value="ECO:0007669"/>
    <property type="project" value="InterPro"/>
</dbReference>
<feature type="compositionally biased region" description="Basic residues" evidence="1">
    <location>
        <begin position="91"/>
        <end position="103"/>
    </location>
</feature>
<comment type="caution">
    <text evidence="2">The sequence shown here is derived from an EMBL/GenBank/DDBJ whole genome shotgun (WGS) entry which is preliminary data.</text>
</comment>
<feature type="compositionally biased region" description="Basic and acidic residues" evidence="1">
    <location>
        <begin position="1"/>
        <end position="13"/>
    </location>
</feature>
<reference evidence="2 3" key="1">
    <citation type="submission" date="2019-09" db="EMBL/GenBank/DDBJ databases">
        <title>Pimelobacter sp. isolated from Paulinella.</title>
        <authorList>
            <person name="Jeong S.E."/>
        </authorList>
    </citation>
    <scope>NUCLEOTIDE SEQUENCE [LARGE SCALE GENOMIC DNA]</scope>
    <source>
        <strain evidence="2 3">Pch-N</strain>
    </source>
</reference>
<organism evidence="2 3">
    <name type="scientific">Nocardioides simplex</name>
    <name type="common">Arthrobacter simplex</name>
    <dbReference type="NCBI Taxonomy" id="2045"/>
    <lineage>
        <taxon>Bacteria</taxon>
        <taxon>Bacillati</taxon>
        <taxon>Actinomycetota</taxon>
        <taxon>Actinomycetes</taxon>
        <taxon>Propionibacteriales</taxon>
        <taxon>Nocardioidaceae</taxon>
        <taxon>Pimelobacter</taxon>
    </lineage>
</organism>
<gene>
    <name evidence="2" type="ORF">F9L07_25490</name>
</gene>
<feature type="compositionally biased region" description="Basic residues" evidence="1">
    <location>
        <begin position="289"/>
        <end position="304"/>
    </location>
</feature>
<evidence type="ECO:0000313" key="2">
    <source>
        <dbReference type="EMBL" id="KAB2807612.1"/>
    </source>
</evidence>
<dbReference type="GO" id="GO:0005975">
    <property type="term" value="P:carbohydrate metabolic process"/>
    <property type="evidence" value="ECO:0007669"/>
    <property type="project" value="InterPro"/>
</dbReference>
<evidence type="ECO:0000256" key="1">
    <source>
        <dbReference type="SAM" id="MobiDB-lite"/>
    </source>
</evidence>
<protein>
    <recommendedName>
        <fullName evidence="4">Aldose 1-epimerase</fullName>
    </recommendedName>
</protein>
<proteinExistence type="predicted"/>
<evidence type="ECO:0008006" key="4">
    <source>
        <dbReference type="Google" id="ProtNLM"/>
    </source>
</evidence>
<feature type="compositionally biased region" description="Gly residues" evidence="1">
    <location>
        <begin position="227"/>
        <end position="248"/>
    </location>
</feature>
<dbReference type="AlphaFoldDB" id="A0A7J5DRW6"/>
<dbReference type="GO" id="GO:0003824">
    <property type="term" value="F:catalytic activity"/>
    <property type="evidence" value="ECO:0007669"/>
    <property type="project" value="InterPro"/>
</dbReference>
<dbReference type="SUPFAM" id="SSF74650">
    <property type="entry name" value="Galactose mutarotase-like"/>
    <property type="match status" value="1"/>
</dbReference>
<feature type="compositionally biased region" description="Basic and acidic residues" evidence="1">
    <location>
        <begin position="209"/>
        <end position="225"/>
    </location>
</feature>
<sequence length="388" mass="41217">MALPGHQDRDLRVAKPVRLPLRGEPPRHTSPRARRLRGRPRARGVPATTRHPLTNRNQVPQPLRRATTPSVKKTPAKADPALGSTRERTLRRPVRPRSPRLPRRRDPGRRCPPRPLVRRARPGRGLRRGRAALGWERAAAGAVAEPDPGRALPVRGYRAAAGTDRAEAGERLPRPGPVGRLDGRVGRGGPGGAVVLPAGADRLPVGAGAHHDVRAGHRRADRDAGGDQPGRDGGAVRVGGAPVPGGRAGAVRRVDAGAAGAHPAGHRRRAAAARGARAGRRLPCGVADRRRRPQPRLHRPRPGRVGRATVTLRSAAGEGEGEGEGVALWVDEHHRWLQVYTGDDTATPRASVAVEPMTAPPDAFNSGDDLVVLEPGQSLAASWGLRAL</sequence>
<dbReference type="InterPro" id="IPR014718">
    <property type="entry name" value="GH-type_carb-bd"/>
</dbReference>
<feature type="compositionally biased region" description="Basic residues" evidence="1">
    <location>
        <begin position="29"/>
        <end position="42"/>
    </location>
</feature>
<accession>A0A7J5DRW6</accession>
<name>A0A7J5DRW6_NOCSI</name>